<feature type="domain" description="Major facilitator superfamily (MFS) profile" evidence="7">
    <location>
        <begin position="65"/>
        <end position="537"/>
    </location>
</feature>
<feature type="transmembrane region" description="Helical" evidence="6">
    <location>
        <begin position="257"/>
        <end position="284"/>
    </location>
</feature>
<dbReference type="EMBL" id="NAJM01000001">
    <property type="protein sequence ID" value="RVX75927.1"/>
    <property type="molecule type" value="Genomic_DNA"/>
</dbReference>
<name>A0A438NJL4_EXOME</name>
<dbReference type="InterPro" id="IPR020846">
    <property type="entry name" value="MFS_dom"/>
</dbReference>
<organism evidence="8 9">
    <name type="scientific">Exophiala mesophila</name>
    <name type="common">Black yeast-like fungus</name>
    <dbReference type="NCBI Taxonomy" id="212818"/>
    <lineage>
        <taxon>Eukaryota</taxon>
        <taxon>Fungi</taxon>
        <taxon>Dikarya</taxon>
        <taxon>Ascomycota</taxon>
        <taxon>Pezizomycotina</taxon>
        <taxon>Eurotiomycetes</taxon>
        <taxon>Chaetothyriomycetidae</taxon>
        <taxon>Chaetothyriales</taxon>
        <taxon>Herpotrichiellaceae</taxon>
        <taxon>Exophiala</taxon>
    </lineage>
</organism>
<feature type="transmembrane region" description="Helical" evidence="6">
    <location>
        <begin position="414"/>
        <end position="435"/>
    </location>
</feature>
<dbReference type="AlphaFoldDB" id="A0A438NJL4"/>
<sequence length="683" mass="74316">MIITYSYRHLRSQYYRWQRGTSGDLTLDQNGQISSQSPHPSKRKKQKCPTCVKEKSAGRKYRWKILICLLPSFLDTSLDLTIVATALPQIASHFNHLNQLNWIVAALTLTATAFIPVFGQLADTFGRYATMTLSVSIVALGSVLCAVAPTWAVLLLGRSLQGVGAAGVDNVSMIILADRVTLKEQAINTSVFQLLGGVGYSIGPVIGGYLATSGWRYVFAMSASLSGVSIITLFFIRNDLVPGNFSLRKSLHSNSRVQELLSGLSTLDLGGIFLFTFGVGLVILGTAWGGSTYPWSSAAVVAPIVLGTVTLIAFIIWEALLAPSRFFNRRFPKMLPMIPSSILSAKDVNLVCLIEAGSGAGLFSVFYFIGIYFSVVEGFEPSRAGLQLMYYIPGLGAGVYGTIFLCNVWPRHTFWPLSVGTLIEMTGLSVLAYAVRNRNTTLVNVMMAIAGVGTGMRFMPSNLHLAGMFRDRIAAVYSLLRFTLPFGGTIAMTIMGAVYQNQMSEYFGSDNVNTGSMMNMQDNASLDAISNLPPEEQEAVRNQGSIATMWAFISILPIVGVTLVSSLALGNVWISSRKKTTTTTTDGENAKPPHPDGLCVRHAGGVDVDEVESTSSSVDILEGFYLLALFKGDVRRLKKKGPEEPENHRMMRQLPGEKEEELNEENGNNQTPTEETPKPTVND</sequence>
<evidence type="ECO:0000256" key="2">
    <source>
        <dbReference type="ARBA" id="ARBA00022692"/>
    </source>
</evidence>
<feature type="transmembrane region" description="Helical" evidence="6">
    <location>
        <begin position="388"/>
        <end position="407"/>
    </location>
</feature>
<feature type="compositionally biased region" description="Polar residues" evidence="5">
    <location>
        <begin position="670"/>
        <end position="683"/>
    </location>
</feature>
<accession>A0A438NJL4</accession>
<feature type="transmembrane region" description="Helical" evidence="6">
    <location>
        <begin position="304"/>
        <end position="327"/>
    </location>
</feature>
<dbReference type="PROSITE" id="PS50850">
    <property type="entry name" value="MFS"/>
    <property type="match status" value="1"/>
</dbReference>
<evidence type="ECO:0000313" key="9">
    <source>
        <dbReference type="Proteomes" id="UP000288859"/>
    </source>
</evidence>
<evidence type="ECO:0000256" key="4">
    <source>
        <dbReference type="ARBA" id="ARBA00023136"/>
    </source>
</evidence>
<dbReference type="InterPro" id="IPR036259">
    <property type="entry name" value="MFS_trans_sf"/>
</dbReference>
<feature type="transmembrane region" description="Helical" evidence="6">
    <location>
        <begin position="189"/>
        <end position="211"/>
    </location>
</feature>
<evidence type="ECO:0000256" key="5">
    <source>
        <dbReference type="SAM" id="MobiDB-lite"/>
    </source>
</evidence>
<feature type="region of interest" description="Disordered" evidence="5">
    <location>
        <begin position="639"/>
        <end position="683"/>
    </location>
</feature>
<dbReference type="OrthoDB" id="6770063at2759"/>
<feature type="compositionally biased region" description="Polar residues" evidence="5">
    <location>
        <begin position="28"/>
        <end position="39"/>
    </location>
</feature>
<feature type="region of interest" description="Disordered" evidence="5">
    <location>
        <begin position="579"/>
        <end position="599"/>
    </location>
</feature>
<feature type="transmembrane region" description="Helical" evidence="6">
    <location>
        <begin position="65"/>
        <end position="87"/>
    </location>
</feature>
<protein>
    <recommendedName>
        <fullName evidence="7">Major facilitator superfamily (MFS) profile domain-containing protein</fullName>
    </recommendedName>
</protein>
<evidence type="ECO:0000256" key="6">
    <source>
        <dbReference type="SAM" id="Phobius"/>
    </source>
</evidence>
<evidence type="ECO:0000259" key="7">
    <source>
        <dbReference type="PROSITE" id="PS50850"/>
    </source>
</evidence>
<evidence type="ECO:0000313" key="8">
    <source>
        <dbReference type="EMBL" id="RVX75927.1"/>
    </source>
</evidence>
<evidence type="ECO:0000256" key="3">
    <source>
        <dbReference type="ARBA" id="ARBA00022989"/>
    </source>
</evidence>
<reference evidence="8 9" key="1">
    <citation type="submission" date="2017-03" db="EMBL/GenBank/DDBJ databases">
        <title>Genomes of endolithic fungi from Antarctica.</title>
        <authorList>
            <person name="Coleine C."/>
            <person name="Masonjones S."/>
            <person name="Stajich J.E."/>
        </authorList>
    </citation>
    <scope>NUCLEOTIDE SEQUENCE [LARGE SCALE GENOMIC DNA]</scope>
    <source>
        <strain evidence="8 9">CCFEE 6314</strain>
    </source>
</reference>
<feature type="transmembrane region" description="Helical" evidence="6">
    <location>
        <begin position="348"/>
        <end position="376"/>
    </location>
</feature>
<dbReference type="SUPFAM" id="SSF103473">
    <property type="entry name" value="MFS general substrate transporter"/>
    <property type="match status" value="1"/>
</dbReference>
<feature type="transmembrane region" description="Helical" evidence="6">
    <location>
        <begin position="479"/>
        <end position="499"/>
    </location>
</feature>
<feature type="compositionally biased region" description="Basic and acidic residues" evidence="5">
    <location>
        <begin position="639"/>
        <end position="649"/>
    </location>
</feature>
<comment type="subcellular location">
    <subcellularLocation>
        <location evidence="1">Membrane</location>
        <topology evidence="1">Multi-pass membrane protein</topology>
    </subcellularLocation>
</comment>
<keyword evidence="2 6" id="KW-0812">Transmembrane</keyword>
<dbReference type="PANTHER" id="PTHR23501:SF39">
    <property type="entry name" value="MULTIDRUG TRANSPORTER, PUTATIVE (AFU_ORTHOLOGUE AFUA_1G05010)-RELATED"/>
    <property type="match status" value="1"/>
</dbReference>
<dbReference type="Pfam" id="PF07690">
    <property type="entry name" value="MFS_1"/>
    <property type="match status" value="1"/>
</dbReference>
<dbReference type="InterPro" id="IPR011701">
    <property type="entry name" value="MFS"/>
</dbReference>
<evidence type="ECO:0000256" key="1">
    <source>
        <dbReference type="ARBA" id="ARBA00004141"/>
    </source>
</evidence>
<dbReference type="Gene3D" id="1.20.1250.20">
    <property type="entry name" value="MFS general substrate transporter like domains"/>
    <property type="match status" value="1"/>
</dbReference>
<dbReference type="PANTHER" id="PTHR23501">
    <property type="entry name" value="MAJOR FACILITATOR SUPERFAMILY"/>
    <property type="match status" value="1"/>
</dbReference>
<dbReference type="GO" id="GO:0005886">
    <property type="term" value="C:plasma membrane"/>
    <property type="evidence" value="ECO:0007669"/>
    <property type="project" value="TreeGrafter"/>
</dbReference>
<feature type="region of interest" description="Disordered" evidence="5">
    <location>
        <begin position="28"/>
        <end position="49"/>
    </location>
</feature>
<feature type="transmembrane region" description="Helical" evidence="6">
    <location>
        <begin position="217"/>
        <end position="236"/>
    </location>
</feature>
<keyword evidence="4 6" id="KW-0472">Membrane</keyword>
<dbReference type="GO" id="GO:0022857">
    <property type="term" value="F:transmembrane transporter activity"/>
    <property type="evidence" value="ECO:0007669"/>
    <property type="project" value="InterPro"/>
</dbReference>
<feature type="transmembrane region" description="Helical" evidence="6">
    <location>
        <begin position="99"/>
        <end position="119"/>
    </location>
</feature>
<feature type="transmembrane region" description="Helical" evidence="6">
    <location>
        <begin position="131"/>
        <end position="154"/>
    </location>
</feature>
<dbReference type="Proteomes" id="UP000288859">
    <property type="component" value="Unassembled WGS sequence"/>
</dbReference>
<comment type="caution">
    <text evidence="8">The sequence shown here is derived from an EMBL/GenBank/DDBJ whole genome shotgun (WGS) entry which is preliminary data.</text>
</comment>
<dbReference type="VEuPathDB" id="FungiDB:PV10_07715"/>
<keyword evidence="3 6" id="KW-1133">Transmembrane helix</keyword>
<proteinExistence type="predicted"/>
<gene>
    <name evidence="8" type="ORF">B0A52_00284</name>
</gene>
<feature type="transmembrane region" description="Helical" evidence="6">
    <location>
        <begin position="549"/>
        <end position="574"/>
    </location>
</feature>